<dbReference type="EMBL" id="FOMQ01000003">
    <property type="protein sequence ID" value="SFD58416.1"/>
    <property type="molecule type" value="Genomic_DNA"/>
</dbReference>
<feature type="active site" description="Nucleophile" evidence="4">
    <location>
        <position position="95"/>
    </location>
</feature>
<gene>
    <name evidence="7" type="ORF">SAMN04489710_103390</name>
</gene>
<feature type="short sequence motif" description="GXGXXG" evidence="4">
    <location>
        <begin position="66"/>
        <end position="71"/>
    </location>
</feature>
<sequence>MRTPALLRCLPLLLAGFLAACAGVPDPAERGFQGSWLVDGALQAPAATPRVQAPAARPTVALVLGGGGLRGFAHIGVLQALEEAGIRPDLVVGTSIGAIVGAAYASGRSPAQIWQQADSLRVRSLADIALSGPGFVKGEALARWADGLVGGQAIEQFPVRFVAVATDVDRGRPYVITQGDAGQALRASAAIPGVFLPVQADGLTLVDGGVAGLVPVRAARALGADVVIAVDIYCHGPRYPSNSSVSMWLRVSQVQSCLLSGPEAASADVLIAPAIAPAGVNDAPGRETARRLGYEAATAQLPALLSVLRQRGMGVRAASATPSAPP</sequence>
<evidence type="ECO:0000313" key="8">
    <source>
        <dbReference type="Proteomes" id="UP000199517"/>
    </source>
</evidence>
<organism evidence="7 8">
    <name type="scientific">Paracidovorax konjaci</name>
    <dbReference type="NCBI Taxonomy" id="32040"/>
    <lineage>
        <taxon>Bacteria</taxon>
        <taxon>Pseudomonadati</taxon>
        <taxon>Pseudomonadota</taxon>
        <taxon>Betaproteobacteria</taxon>
        <taxon>Burkholderiales</taxon>
        <taxon>Comamonadaceae</taxon>
        <taxon>Paracidovorax</taxon>
    </lineage>
</organism>
<feature type="chain" id="PRO_5011675645" evidence="5">
    <location>
        <begin position="23"/>
        <end position="326"/>
    </location>
</feature>
<feature type="active site" description="Proton acceptor" evidence="4">
    <location>
        <position position="207"/>
    </location>
</feature>
<dbReference type="GO" id="GO:0016042">
    <property type="term" value="P:lipid catabolic process"/>
    <property type="evidence" value="ECO:0007669"/>
    <property type="project" value="UniProtKB-UniRule"/>
</dbReference>
<keyword evidence="3 4" id="KW-0443">Lipid metabolism</keyword>
<dbReference type="InterPro" id="IPR050301">
    <property type="entry name" value="NTE"/>
</dbReference>
<feature type="short sequence motif" description="GXSXG" evidence="4">
    <location>
        <begin position="93"/>
        <end position="97"/>
    </location>
</feature>
<proteinExistence type="predicted"/>
<dbReference type="Gene3D" id="3.40.1090.10">
    <property type="entry name" value="Cytosolic phospholipase A2 catalytic domain"/>
    <property type="match status" value="2"/>
</dbReference>
<dbReference type="STRING" id="32040.SAMN04489710_103390"/>
<evidence type="ECO:0000256" key="5">
    <source>
        <dbReference type="SAM" id="SignalP"/>
    </source>
</evidence>
<dbReference type="GO" id="GO:0016787">
    <property type="term" value="F:hydrolase activity"/>
    <property type="evidence" value="ECO:0007669"/>
    <property type="project" value="UniProtKB-UniRule"/>
</dbReference>
<dbReference type="PANTHER" id="PTHR14226">
    <property type="entry name" value="NEUROPATHY TARGET ESTERASE/SWISS CHEESE D.MELANOGASTER"/>
    <property type="match status" value="1"/>
</dbReference>
<reference evidence="8" key="1">
    <citation type="submission" date="2016-10" db="EMBL/GenBank/DDBJ databases">
        <authorList>
            <person name="Varghese N."/>
            <person name="Submissions S."/>
        </authorList>
    </citation>
    <scope>NUCLEOTIDE SEQUENCE [LARGE SCALE GENOMIC DNA]</scope>
    <source>
        <strain evidence="8">DSM 7481</strain>
    </source>
</reference>
<evidence type="ECO:0000256" key="3">
    <source>
        <dbReference type="ARBA" id="ARBA00023098"/>
    </source>
</evidence>
<dbReference type="CDD" id="cd07205">
    <property type="entry name" value="Pat_PNPLA6_PNPLA7_NTE1_like"/>
    <property type="match status" value="1"/>
</dbReference>
<accession>A0A1I1TIH1</accession>
<evidence type="ECO:0000259" key="6">
    <source>
        <dbReference type="PROSITE" id="PS51635"/>
    </source>
</evidence>
<dbReference type="PANTHER" id="PTHR14226:SF29">
    <property type="entry name" value="NEUROPATHY TARGET ESTERASE SWS"/>
    <property type="match status" value="1"/>
</dbReference>
<dbReference type="SUPFAM" id="SSF52151">
    <property type="entry name" value="FabD/lysophospholipase-like"/>
    <property type="match status" value="1"/>
</dbReference>
<keyword evidence="5" id="KW-0732">Signal</keyword>
<feature type="signal peptide" evidence="5">
    <location>
        <begin position="1"/>
        <end position="22"/>
    </location>
</feature>
<dbReference type="RefSeq" id="WP_245783557.1">
    <property type="nucleotide sequence ID" value="NZ_FOMQ01000003.1"/>
</dbReference>
<dbReference type="PROSITE" id="PS51257">
    <property type="entry name" value="PROKAR_LIPOPROTEIN"/>
    <property type="match status" value="1"/>
</dbReference>
<dbReference type="Pfam" id="PF01734">
    <property type="entry name" value="Patatin"/>
    <property type="match status" value="1"/>
</dbReference>
<dbReference type="PROSITE" id="PS51635">
    <property type="entry name" value="PNPLA"/>
    <property type="match status" value="1"/>
</dbReference>
<keyword evidence="1 4" id="KW-0378">Hydrolase</keyword>
<protein>
    <submittedName>
        <fullName evidence="7">NTE family protein</fullName>
    </submittedName>
</protein>
<dbReference type="InterPro" id="IPR016035">
    <property type="entry name" value="Acyl_Trfase/lysoPLipase"/>
</dbReference>
<name>A0A1I1TIH1_9BURK</name>
<dbReference type="Proteomes" id="UP000199517">
    <property type="component" value="Unassembled WGS sequence"/>
</dbReference>
<keyword evidence="2 4" id="KW-0442">Lipid degradation</keyword>
<feature type="short sequence motif" description="DGA/G" evidence="4">
    <location>
        <begin position="207"/>
        <end position="209"/>
    </location>
</feature>
<dbReference type="InterPro" id="IPR002641">
    <property type="entry name" value="PNPLA_dom"/>
</dbReference>
<dbReference type="AlphaFoldDB" id="A0A1I1TIH1"/>
<evidence type="ECO:0000256" key="2">
    <source>
        <dbReference type="ARBA" id="ARBA00022963"/>
    </source>
</evidence>
<evidence type="ECO:0000256" key="4">
    <source>
        <dbReference type="PROSITE-ProRule" id="PRU01161"/>
    </source>
</evidence>
<feature type="domain" description="PNPLA" evidence="6">
    <location>
        <begin position="62"/>
        <end position="220"/>
    </location>
</feature>
<keyword evidence="8" id="KW-1185">Reference proteome</keyword>
<evidence type="ECO:0000256" key="1">
    <source>
        <dbReference type="ARBA" id="ARBA00022801"/>
    </source>
</evidence>
<evidence type="ECO:0000313" key="7">
    <source>
        <dbReference type="EMBL" id="SFD58416.1"/>
    </source>
</evidence>